<keyword evidence="9" id="KW-1185">Reference proteome</keyword>
<gene>
    <name evidence="8" type="ORF">GUJ93_ZPchr0007g4419</name>
</gene>
<evidence type="ECO:0000259" key="6">
    <source>
        <dbReference type="Pfam" id="PF00931"/>
    </source>
</evidence>
<accession>A0A8J5VRA0</accession>
<evidence type="ECO:0000256" key="1">
    <source>
        <dbReference type="ARBA" id="ARBA00008894"/>
    </source>
</evidence>
<dbReference type="InterPro" id="IPR002182">
    <property type="entry name" value="NB-ARC"/>
</dbReference>
<reference evidence="8" key="2">
    <citation type="submission" date="2021-02" db="EMBL/GenBank/DDBJ databases">
        <authorList>
            <person name="Kimball J.A."/>
            <person name="Haas M.W."/>
            <person name="Macchietto M."/>
            <person name="Kono T."/>
            <person name="Duquette J."/>
            <person name="Shao M."/>
        </authorList>
    </citation>
    <scope>NUCLEOTIDE SEQUENCE</scope>
    <source>
        <tissue evidence="8">Fresh leaf tissue</tissue>
    </source>
</reference>
<protein>
    <recommendedName>
        <fullName evidence="10">Rx N-terminal domain-containing protein</fullName>
    </recommendedName>
</protein>
<proteinExistence type="inferred from homology"/>
<dbReference type="EMBL" id="JAAALK010000282">
    <property type="protein sequence ID" value="KAG8077760.1"/>
    <property type="molecule type" value="Genomic_DNA"/>
</dbReference>
<evidence type="ECO:0000259" key="7">
    <source>
        <dbReference type="Pfam" id="PF18052"/>
    </source>
</evidence>
<dbReference type="PANTHER" id="PTHR33377">
    <property type="entry name" value="OS10G0134700 PROTEIN-RELATED"/>
    <property type="match status" value="1"/>
</dbReference>
<dbReference type="GO" id="GO:0043531">
    <property type="term" value="F:ADP binding"/>
    <property type="evidence" value="ECO:0007669"/>
    <property type="project" value="InterPro"/>
</dbReference>
<reference evidence="8" key="1">
    <citation type="journal article" date="2021" name="bioRxiv">
        <title>Whole Genome Assembly and Annotation of Northern Wild Rice, Zizania palustris L., Supports a Whole Genome Duplication in the Zizania Genus.</title>
        <authorList>
            <person name="Haas M."/>
            <person name="Kono T."/>
            <person name="Macchietto M."/>
            <person name="Millas R."/>
            <person name="McGilp L."/>
            <person name="Shao M."/>
            <person name="Duquette J."/>
            <person name="Hirsch C.N."/>
            <person name="Kimball J."/>
        </authorList>
    </citation>
    <scope>NUCLEOTIDE SEQUENCE</scope>
    <source>
        <tissue evidence="8">Fresh leaf tissue</tissue>
    </source>
</reference>
<dbReference type="Proteomes" id="UP000729402">
    <property type="component" value="Unassembled WGS sequence"/>
</dbReference>
<evidence type="ECO:0000256" key="5">
    <source>
        <dbReference type="ARBA" id="ARBA00022821"/>
    </source>
</evidence>
<feature type="domain" description="NB-ARC" evidence="6">
    <location>
        <begin position="177"/>
        <end position="334"/>
    </location>
</feature>
<dbReference type="Pfam" id="PF00931">
    <property type="entry name" value="NB-ARC"/>
    <property type="match status" value="1"/>
</dbReference>
<organism evidence="8 9">
    <name type="scientific">Zizania palustris</name>
    <name type="common">Northern wild rice</name>
    <dbReference type="NCBI Taxonomy" id="103762"/>
    <lineage>
        <taxon>Eukaryota</taxon>
        <taxon>Viridiplantae</taxon>
        <taxon>Streptophyta</taxon>
        <taxon>Embryophyta</taxon>
        <taxon>Tracheophyta</taxon>
        <taxon>Spermatophyta</taxon>
        <taxon>Magnoliopsida</taxon>
        <taxon>Liliopsida</taxon>
        <taxon>Poales</taxon>
        <taxon>Poaceae</taxon>
        <taxon>BOP clade</taxon>
        <taxon>Oryzoideae</taxon>
        <taxon>Oryzeae</taxon>
        <taxon>Zizaniinae</taxon>
        <taxon>Zizania</taxon>
    </lineage>
</organism>
<keyword evidence="5" id="KW-0611">Plant defense</keyword>
<feature type="domain" description="Disease resistance N-terminal" evidence="7">
    <location>
        <begin position="14"/>
        <end position="96"/>
    </location>
</feature>
<dbReference type="AlphaFoldDB" id="A0A8J5VRA0"/>
<dbReference type="PANTHER" id="PTHR33377:SF36">
    <property type="entry name" value="OS01G0720900 PROTEIN"/>
    <property type="match status" value="1"/>
</dbReference>
<keyword evidence="3" id="KW-0677">Repeat</keyword>
<evidence type="ECO:0008006" key="10">
    <source>
        <dbReference type="Google" id="ProtNLM"/>
    </source>
</evidence>
<dbReference type="Pfam" id="PF18052">
    <property type="entry name" value="Rx_N"/>
    <property type="match status" value="1"/>
</dbReference>
<evidence type="ECO:0000313" key="8">
    <source>
        <dbReference type="EMBL" id="KAG8077760.1"/>
    </source>
</evidence>
<dbReference type="InterPro" id="IPR041118">
    <property type="entry name" value="Rx_N"/>
</dbReference>
<sequence>MTGDGMEVLVTAVVGDLVSRSVSFFVDKLYRHKVSRGEDLQCLQRLLQRIETVVLEAEGRHITNQAMLRQLQMLREGMYRGYYLVDAIKHRINDEVGDHSFSFPKQRQTKRLCFSTRTFTMAFQGEDKEEVGKMLGSLQSIIDDMKEFVVFLKGYPHIYRQPYSQHLVLDKCIFGRQAEIERIINFLLKEPLGAESLAVLPIIGPARVGKSTLVEHVCYNERVRGFFSSIVFCTGNDIGSKNFSDLSHSGVIKHRSCVAHERSLIIIEFLEDGYLEEENWRRLYSSRSCLPHGSKIIVTSRSERFMEVGTTQPLMLNFLPHEAFWYFFKVIAFGSTNPEEHPFLVSAAMEMAAFVEGCFAGAHFVASLFRANLCTQFWRAFLRHHRDMVKKHVILFGENPHALLQKNRNVYIRGNLGDEFFLASGYKTCPKNDVPRIMLLDVVTGIAKTHGKFEVLVWRSSIPPYHEYVFSCEPQAQQHMTLKRKRSWNRGV</sequence>
<evidence type="ECO:0000256" key="4">
    <source>
        <dbReference type="ARBA" id="ARBA00022741"/>
    </source>
</evidence>
<keyword evidence="2" id="KW-0433">Leucine-rich repeat</keyword>
<comment type="similarity">
    <text evidence="1">Belongs to the disease resistance NB-LRR family.</text>
</comment>
<evidence type="ECO:0000256" key="3">
    <source>
        <dbReference type="ARBA" id="ARBA00022737"/>
    </source>
</evidence>
<comment type="caution">
    <text evidence="8">The sequence shown here is derived from an EMBL/GenBank/DDBJ whole genome shotgun (WGS) entry which is preliminary data.</text>
</comment>
<dbReference type="OrthoDB" id="692486at2759"/>
<evidence type="ECO:0000313" key="9">
    <source>
        <dbReference type="Proteomes" id="UP000729402"/>
    </source>
</evidence>
<name>A0A8J5VRA0_ZIZPA</name>
<keyword evidence="4" id="KW-0547">Nucleotide-binding</keyword>
<evidence type="ECO:0000256" key="2">
    <source>
        <dbReference type="ARBA" id="ARBA00022614"/>
    </source>
</evidence>